<keyword evidence="5" id="KW-1185">Reference proteome</keyword>
<dbReference type="GO" id="GO:0009228">
    <property type="term" value="P:thiamine biosynthetic process"/>
    <property type="evidence" value="ECO:0007669"/>
    <property type="project" value="UniProtKB-KW"/>
</dbReference>
<dbReference type="Gene3D" id="3.20.20.70">
    <property type="entry name" value="Aldolase class I"/>
    <property type="match status" value="1"/>
</dbReference>
<organism evidence="4 5">
    <name type="scientific">Clostridium collagenovorans DSM 3089</name>
    <dbReference type="NCBI Taxonomy" id="1121306"/>
    <lineage>
        <taxon>Bacteria</taxon>
        <taxon>Bacillati</taxon>
        <taxon>Bacillota</taxon>
        <taxon>Clostridia</taxon>
        <taxon>Eubacteriales</taxon>
        <taxon>Clostridiaceae</taxon>
        <taxon>Clostridium</taxon>
    </lineage>
</organism>
<evidence type="ECO:0000256" key="1">
    <source>
        <dbReference type="ARBA" id="ARBA00004948"/>
    </source>
</evidence>
<sequence length="204" mass="23083">MNKEIYLITNRKLCNDEKFIEVIKEASFNGVSKIILREKDLSFFKLETLYNKLIEVINKESSVIINSNMDLAIKYNAFGIQLPYKTFIEYGGKKGIEKNRHYYGEVGVSIHSVEEALECSRLKADYIIASHIFETKCKEGLKPKGIGFIEEICEKVSIPVIALGGIKSNNYKEVLQGGADGIAIMSEIMTSNNVKETLKRFNLL</sequence>
<dbReference type="EMBL" id="FQXP01000003">
    <property type="protein sequence ID" value="SHH56514.1"/>
    <property type="molecule type" value="Genomic_DNA"/>
</dbReference>
<dbReference type="PANTHER" id="PTHR20857">
    <property type="entry name" value="THIAMINE-PHOSPHATE PYROPHOSPHORYLASE"/>
    <property type="match status" value="1"/>
</dbReference>
<dbReference type="Proteomes" id="UP000184526">
    <property type="component" value="Unassembled WGS sequence"/>
</dbReference>
<evidence type="ECO:0000259" key="3">
    <source>
        <dbReference type="Pfam" id="PF02581"/>
    </source>
</evidence>
<keyword evidence="2" id="KW-0784">Thiamine biosynthesis</keyword>
<dbReference type="GO" id="GO:0005737">
    <property type="term" value="C:cytoplasm"/>
    <property type="evidence" value="ECO:0007669"/>
    <property type="project" value="TreeGrafter"/>
</dbReference>
<reference evidence="4 5" key="1">
    <citation type="submission" date="2016-11" db="EMBL/GenBank/DDBJ databases">
        <authorList>
            <person name="Jaros S."/>
            <person name="Januszkiewicz K."/>
            <person name="Wedrychowicz H."/>
        </authorList>
    </citation>
    <scope>NUCLEOTIDE SEQUENCE [LARGE SCALE GENOMIC DNA]</scope>
    <source>
        <strain evidence="4 5">DSM 3089</strain>
    </source>
</reference>
<proteinExistence type="predicted"/>
<evidence type="ECO:0000256" key="2">
    <source>
        <dbReference type="ARBA" id="ARBA00022977"/>
    </source>
</evidence>
<dbReference type="CDD" id="cd00564">
    <property type="entry name" value="TMP_TenI"/>
    <property type="match status" value="1"/>
</dbReference>
<feature type="domain" description="Thiamine phosphate synthase/TenI" evidence="3">
    <location>
        <begin position="5"/>
        <end position="188"/>
    </location>
</feature>
<dbReference type="InterPro" id="IPR022998">
    <property type="entry name" value="ThiamineP_synth_TenI"/>
</dbReference>
<dbReference type="InterPro" id="IPR036206">
    <property type="entry name" value="ThiamineP_synth_sf"/>
</dbReference>
<dbReference type="InterPro" id="IPR013785">
    <property type="entry name" value="Aldolase_TIM"/>
</dbReference>
<dbReference type="RefSeq" id="WP_072830255.1">
    <property type="nucleotide sequence ID" value="NZ_FQXP01000003.1"/>
</dbReference>
<dbReference type="PANTHER" id="PTHR20857:SF15">
    <property type="entry name" value="THIAMINE-PHOSPHATE SYNTHASE"/>
    <property type="match status" value="1"/>
</dbReference>
<evidence type="ECO:0000313" key="5">
    <source>
        <dbReference type="Proteomes" id="UP000184526"/>
    </source>
</evidence>
<dbReference type="STRING" id="1121306.SAMN02745196_00795"/>
<dbReference type="SUPFAM" id="SSF51391">
    <property type="entry name" value="Thiamin phosphate synthase"/>
    <property type="match status" value="1"/>
</dbReference>
<protein>
    <submittedName>
        <fullName evidence="4">Thiamine-phosphate pyrophosphorylase</fullName>
    </submittedName>
</protein>
<accession>A0A1M5U0N7</accession>
<comment type="pathway">
    <text evidence="1">Cofactor biosynthesis; thiamine diphosphate biosynthesis.</text>
</comment>
<dbReference type="GO" id="GO:0004789">
    <property type="term" value="F:thiamine-phosphate diphosphorylase activity"/>
    <property type="evidence" value="ECO:0007669"/>
    <property type="project" value="TreeGrafter"/>
</dbReference>
<gene>
    <name evidence="4" type="ORF">SAMN02745196_00795</name>
</gene>
<name>A0A1M5U0N7_9CLOT</name>
<dbReference type="Pfam" id="PF02581">
    <property type="entry name" value="TMP-TENI"/>
    <property type="match status" value="1"/>
</dbReference>
<evidence type="ECO:0000313" key="4">
    <source>
        <dbReference type="EMBL" id="SHH56514.1"/>
    </source>
</evidence>
<dbReference type="AlphaFoldDB" id="A0A1M5U0N7"/>